<keyword evidence="2" id="KW-0964">Secreted</keyword>
<dbReference type="Proteomes" id="UP000472274">
    <property type="component" value="Unplaced"/>
</dbReference>
<dbReference type="GO" id="GO:0097746">
    <property type="term" value="P:blood vessel diameter maintenance"/>
    <property type="evidence" value="ECO:0007669"/>
    <property type="project" value="UniProtKB-KW"/>
</dbReference>
<evidence type="ECO:0000256" key="3">
    <source>
        <dbReference type="ARBA" id="ARBA00022729"/>
    </source>
</evidence>
<dbReference type="InterPro" id="IPR000663">
    <property type="entry name" value="Natr_peptide"/>
</dbReference>
<evidence type="ECO:0000256" key="1">
    <source>
        <dbReference type="ARBA" id="ARBA00004613"/>
    </source>
</evidence>
<accession>A0A674KEI1</accession>
<dbReference type="Pfam" id="PF00212">
    <property type="entry name" value="ANP"/>
    <property type="match status" value="1"/>
</dbReference>
<dbReference type="InterPro" id="IPR030480">
    <property type="entry name" value="Natr_peptide_CS"/>
</dbReference>
<dbReference type="InParanoid" id="A0A674KEI1"/>
<dbReference type="PRINTS" id="PR00712">
    <property type="entry name" value="BNATPEPTIDE"/>
</dbReference>
<evidence type="ECO:0000256" key="7">
    <source>
        <dbReference type="SAM" id="MobiDB-lite"/>
    </source>
</evidence>
<dbReference type="GO" id="GO:0005576">
    <property type="term" value="C:extracellular region"/>
    <property type="evidence" value="ECO:0007669"/>
    <property type="project" value="UniProtKB-SubCell"/>
</dbReference>
<keyword evidence="5" id="KW-1015">Disulfide bond</keyword>
<evidence type="ECO:0000313" key="8">
    <source>
        <dbReference type="Ensembl" id="ENSTMTP00000032316.1"/>
    </source>
</evidence>
<dbReference type="Ensembl" id="ENSTMTT00000033469.1">
    <property type="protein sequence ID" value="ENSTMTP00000032316.1"/>
    <property type="gene ID" value="ENSTMTG00000023115.1"/>
</dbReference>
<proteinExistence type="inferred from homology"/>
<dbReference type="PROSITE" id="PS00263">
    <property type="entry name" value="NATRIURETIC_PEPTIDE"/>
    <property type="match status" value="1"/>
</dbReference>
<dbReference type="GeneTree" id="ENSGT00990000205849"/>
<name>A0A674KEI1_9SAUR</name>
<dbReference type="PANTHER" id="PTHR12167:SF2">
    <property type="entry name" value="C-TYPE NATRIURETIC PEPTIDE"/>
    <property type="match status" value="1"/>
</dbReference>
<dbReference type="SMART" id="SM00183">
    <property type="entry name" value="NAT_PEP"/>
    <property type="match status" value="1"/>
</dbReference>
<keyword evidence="3" id="KW-0732">Signal</keyword>
<feature type="compositionally biased region" description="Gly residues" evidence="7">
    <location>
        <begin position="14"/>
        <end position="25"/>
    </location>
</feature>
<reference evidence="8" key="2">
    <citation type="submission" date="2025-09" db="UniProtKB">
        <authorList>
            <consortium name="Ensembl"/>
        </authorList>
    </citation>
    <scope>IDENTIFICATION</scope>
</reference>
<dbReference type="GO" id="GO:0006182">
    <property type="term" value="P:cGMP biosynthetic process"/>
    <property type="evidence" value="ECO:0007669"/>
    <property type="project" value="TreeGrafter"/>
</dbReference>
<keyword evidence="4 6" id="KW-0838">Vasoactive</keyword>
<feature type="region of interest" description="Disordered" evidence="7">
    <location>
        <begin position="1"/>
        <end position="28"/>
    </location>
</feature>
<feature type="region of interest" description="Disordered" evidence="7">
    <location>
        <begin position="113"/>
        <end position="143"/>
    </location>
</feature>
<dbReference type="GO" id="GO:0005179">
    <property type="term" value="F:hormone activity"/>
    <property type="evidence" value="ECO:0007669"/>
    <property type="project" value="InterPro"/>
</dbReference>
<sequence>MFSGPHQVTPCDGVKGGGVRGPGRWGKGHKTALAWRRRYASEIIHGGGAEGGPQGWARRGCGSGVRVICLFPDSRCPPLPVTRHPDNPGAALPAQKPPIAHILADLAGDAQLSADVPTPPGPRVSPAGSRLLRDSPEPPSLDPTWARFFADFMTGQRKFRGRTRKAPAPQGCFGVKLDRIGTLSGLGC</sequence>
<organism evidence="8 9">
    <name type="scientific">Terrapene triunguis</name>
    <name type="common">Three-toed box turtle</name>
    <dbReference type="NCBI Taxonomy" id="2587831"/>
    <lineage>
        <taxon>Eukaryota</taxon>
        <taxon>Metazoa</taxon>
        <taxon>Chordata</taxon>
        <taxon>Craniata</taxon>
        <taxon>Vertebrata</taxon>
        <taxon>Euteleostomi</taxon>
        <taxon>Archelosauria</taxon>
        <taxon>Testudinata</taxon>
        <taxon>Testudines</taxon>
        <taxon>Cryptodira</taxon>
        <taxon>Durocryptodira</taxon>
        <taxon>Testudinoidea</taxon>
        <taxon>Emydidae</taxon>
        <taxon>Terrapene</taxon>
    </lineage>
</organism>
<evidence type="ECO:0000256" key="2">
    <source>
        <dbReference type="ARBA" id="ARBA00022525"/>
    </source>
</evidence>
<evidence type="ECO:0008006" key="10">
    <source>
        <dbReference type="Google" id="ProtNLM"/>
    </source>
</evidence>
<dbReference type="GO" id="GO:0007168">
    <property type="term" value="P:receptor guanylyl cyclase signaling pathway"/>
    <property type="evidence" value="ECO:0007669"/>
    <property type="project" value="TreeGrafter"/>
</dbReference>
<dbReference type="PANTHER" id="PTHR12167">
    <property type="entry name" value="C-TYPE NATRIURETIC PEPTIDE"/>
    <property type="match status" value="1"/>
</dbReference>
<comment type="subcellular location">
    <subcellularLocation>
        <location evidence="1 6">Secreted</location>
    </subcellularLocation>
</comment>
<dbReference type="AlphaFoldDB" id="A0A674KEI1"/>
<evidence type="ECO:0000256" key="5">
    <source>
        <dbReference type="ARBA" id="ARBA00023157"/>
    </source>
</evidence>
<comment type="similarity">
    <text evidence="6">Belongs to the natriuretic peptide family.</text>
</comment>
<evidence type="ECO:0000256" key="4">
    <source>
        <dbReference type="ARBA" id="ARBA00022858"/>
    </source>
</evidence>
<evidence type="ECO:0000313" key="9">
    <source>
        <dbReference type="Proteomes" id="UP000472274"/>
    </source>
</evidence>
<protein>
    <recommendedName>
        <fullName evidence="10">C-type natriuretic peptide</fullName>
    </recommendedName>
</protein>
<keyword evidence="9" id="KW-1185">Reference proteome</keyword>
<reference evidence="8" key="1">
    <citation type="submission" date="2025-08" db="UniProtKB">
        <authorList>
            <consortium name="Ensembl"/>
        </authorList>
    </citation>
    <scope>IDENTIFICATION</scope>
</reference>
<dbReference type="InterPro" id="IPR002408">
    <property type="entry name" value="Natriuretic_peptide_brain"/>
</dbReference>
<evidence type="ECO:0000256" key="6">
    <source>
        <dbReference type="RuleBase" id="RU003686"/>
    </source>
</evidence>